<feature type="domain" description="WRC" evidence="8">
    <location>
        <begin position="209"/>
        <end position="253"/>
    </location>
</feature>
<dbReference type="Pfam" id="PF08880">
    <property type="entry name" value="QLQ"/>
    <property type="match status" value="1"/>
</dbReference>
<dbReference type="PANTHER" id="PTHR31602">
    <property type="entry name" value="GROWTH-REGULATING FACTOR 5"/>
    <property type="match status" value="1"/>
</dbReference>
<feature type="compositionally biased region" description="Basic and acidic residues" evidence="6">
    <location>
        <begin position="51"/>
        <end position="62"/>
    </location>
</feature>
<feature type="domain" description="QLQ" evidence="7">
    <location>
        <begin position="142"/>
        <end position="177"/>
    </location>
</feature>
<dbReference type="Pfam" id="PF08879">
    <property type="entry name" value="WRC"/>
    <property type="match status" value="1"/>
</dbReference>
<feature type="compositionally biased region" description="Low complexity" evidence="6">
    <location>
        <begin position="23"/>
        <end position="35"/>
    </location>
</feature>
<reference evidence="9 10" key="1">
    <citation type="submission" date="2022-12" db="EMBL/GenBank/DDBJ databases">
        <title>Chromosome-scale assembly of the Ensete ventricosum genome.</title>
        <authorList>
            <person name="Dussert Y."/>
            <person name="Stocks J."/>
            <person name="Wendawek A."/>
            <person name="Woldeyes F."/>
            <person name="Nichols R.A."/>
            <person name="Borrell J.S."/>
        </authorList>
    </citation>
    <scope>NUCLEOTIDE SEQUENCE [LARGE SCALE GENOMIC DNA]</scope>
    <source>
        <strain evidence="10">cv. Maze</strain>
        <tissue evidence="9">Seeds</tissue>
    </source>
</reference>
<comment type="function">
    <text evidence="5">Transcription activator.</text>
</comment>
<feature type="region of interest" description="Disordered" evidence="6">
    <location>
        <begin position="488"/>
        <end position="509"/>
    </location>
</feature>
<dbReference type="InterPro" id="IPR031137">
    <property type="entry name" value="GRF"/>
</dbReference>
<organism evidence="9 10">
    <name type="scientific">Ensete ventricosum</name>
    <name type="common">Abyssinian banana</name>
    <name type="synonym">Musa ensete</name>
    <dbReference type="NCBI Taxonomy" id="4639"/>
    <lineage>
        <taxon>Eukaryota</taxon>
        <taxon>Viridiplantae</taxon>
        <taxon>Streptophyta</taxon>
        <taxon>Embryophyta</taxon>
        <taxon>Tracheophyta</taxon>
        <taxon>Spermatophyta</taxon>
        <taxon>Magnoliopsida</taxon>
        <taxon>Liliopsida</taxon>
        <taxon>Zingiberales</taxon>
        <taxon>Musaceae</taxon>
        <taxon>Ensete</taxon>
    </lineage>
</organism>
<dbReference type="GO" id="GO:0032502">
    <property type="term" value="P:developmental process"/>
    <property type="evidence" value="ECO:0007669"/>
    <property type="project" value="InterPro"/>
</dbReference>
<evidence type="ECO:0000259" key="8">
    <source>
        <dbReference type="PROSITE" id="PS51667"/>
    </source>
</evidence>
<dbReference type="InterPro" id="IPR014977">
    <property type="entry name" value="WRC_dom"/>
</dbReference>
<evidence type="ECO:0000313" key="10">
    <source>
        <dbReference type="Proteomes" id="UP001222027"/>
    </source>
</evidence>
<comment type="caution">
    <text evidence="9">The sequence shown here is derived from an EMBL/GenBank/DDBJ whole genome shotgun (WGS) entry which is preliminary data.</text>
</comment>
<keyword evidence="5" id="KW-0805">Transcription regulation</keyword>
<evidence type="ECO:0000256" key="6">
    <source>
        <dbReference type="SAM" id="MobiDB-lite"/>
    </source>
</evidence>
<feature type="region of interest" description="Disordered" evidence="6">
    <location>
        <begin position="18"/>
        <end position="62"/>
    </location>
</feature>
<evidence type="ECO:0000256" key="5">
    <source>
        <dbReference type="RuleBase" id="RU367127"/>
    </source>
</evidence>
<name>A0AAV8Q664_ENSVE</name>
<dbReference type="GO" id="GO:0005634">
    <property type="term" value="C:nucleus"/>
    <property type="evidence" value="ECO:0007669"/>
    <property type="project" value="UniProtKB-SubCell"/>
</dbReference>
<dbReference type="AlphaFoldDB" id="A0AAV8Q664"/>
<gene>
    <name evidence="9" type="ORF">OPV22_029572</name>
</gene>
<evidence type="ECO:0000313" key="9">
    <source>
        <dbReference type="EMBL" id="KAJ8467020.1"/>
    </source>
</evidence>
<feature type="short sequence motif" description="Bipartite nuclear localization signal" evidence="4">
    <location>
        <begin position="214"/>
        <end position="224"/>
    </location>
</feature>
<evidence type="ECO:0000256" key="1">
    <source>
        <dbReference type="ARBA" id="ARBA00004123"/>
    </source>
</evidence>
<dbReference type="InterPro" id="IPR014978">
    <property type="entry name" value="Gln-Leu-Gln_QLQ"/>
</dbReference>
<keyword evidence="3 4" id="KW-0539">Nucleus</keyword>
<feature type="compositionally biased region" description="Low complexity" evidence="6">
    <location>
        <begin position="531"/>
        <end position="544"/>
    </location>
</feature>
<keyword evidence="10" id="KW-1185">Reference proteome</keyword>
<evidence type="ECO:0000256" key="2">
    <source>
        <dbReference type="ARBA" id="ARBA00008122"/>
    </source>
</evidence>
<feature type="region of interest" description="Disordered" evidence="6">
    <location>
        <begin position="320"/>
        <end position="353"/>
    </location>
</feature>
<proteinExistence type="inferred from homology"/>
<dbReference type="PANTHER" id="PTHR31602:SF42">
    <property type="entry name" value="GROWTH-REGULATING FACTOR 2"/>
    <property type="match status" value="1"/>
</dbReference>
<accession>A0AAV8Q664</accession>
<dbReference type="SMART" id="SM00951">
    <property type="entry name" value="QLQ"/>
    <property type="match status" value="1"/>
</dbReference>
<feature type="region of interest" description="Disordered" evidence="6">
    <location>
        <begin position="531"/>
        <end position="551"/>
    </location>
</feature>
<keyword evidence="5" id="KW-0804">Transcription</keyword>
<evidence type="ECO:0000256" key="4">
    <source>
        <dbReference type="PROSITE-ProRule" id="PRU01002"/>
    </source>
</evidence>
<protein>
    <recommendedName>
        <fullName evidence="5">Growth-regulating factor</fullName>
    </recommendedName>
</protein>
<dbReference type="PROSITE" id="PS51667">
    <property type="entry name" value="WRC"/>
    <property type="match status" value="1"/>
</dbReference>
<comment type="similarity">
    <text evidence="2 5">Belongs to the GRF family.</text>
</comment>
<feature type="compositionally biased region" description="Polar residues" evidence="6">
    <location>
        <begin position="253"/>
        <end position="266"/>
    </location>
</feature>
<dbReference type="GO" id="GO:0006355">
    <property type="term" value="P:regulation of DNA-templated transcription"/>
    <property type="evidence" value="ECO:0007669"/>
    <property type="project" value="InterPro"/>
</dbReference>
<sequence length="575" mass="62077">MDFGGVLGMDALVGASSEGGGSLCSSSSTTSLAPSDTELGRQGGLRGSILQKHDRPAAEPEDCDWRSLKMARPEELVTTPIKAAPFLLRSNSHPLFPDGEQMLSFSSASPPSSTQCYLGNEGSSPGSSNASMQGVMARLRGPFTPSQWLELEHQALIYKYLVANVPIPATLLIPIRRILGASGFPPLSARSFGSVGWEPFHLGYSGNADPEPGRCRRTDGKKWRCSRDAVADQKYCERHMNRGRHRSRKHVENQTGNATKAMPTTASSQSAAAVLGGASTNTLTISMQQSKSLQSNTTDPCPLQFNRLLMSKGDQNACSLNSKSLSTASPVNQKPDSDVLPPVSDQHNPFEETSSRAEFGLVSPDSLLNPPSILFSNNIDFMATPKLNEWQIQSHPFNFIDDWPKTQSNRSTITWPEVDKTQSDRTQLSMSIPKAYSDFSSSSCNHDKPALSLPKLSREYDAIRMPSWQANWKLIPWEASMAGPLGEVLTSTKSTPKDQSKNRSSSSLNLLTDGWDSRLESSPAGVLHKTSFGSLSNSTGSSPSADNSKTHDRIGSLCSGLLGSTVVKAPTIQSL</sequence>
<dbReference type="GO" id="GO:0005524">
    <property type="term" value="F:ATP binding"/>
    <property type="evidence" value="ECO:0007669"/>
    <property type="project" value="UniProtKB-UniRule"/>
</dbReference>
<evidence type="ECO:0000256" key="3">
    <source>
        <dbReference type="ARBA" id="ARBA00023242"/>
    </source>
</evidence>
<feature type="short sequence motif" description="Bipartite nuclear localization signal" evidence="4">
    <location>
        <begin position="242"/>
        <end position="249"/>
    </location>
</feature>
<dbReference type="PROSITE" id="PS51666">
    <property type="entry name" value="QLQ"/>
    <property type="match status" value="1"/>
</dbReference>
<keyword evidence="5" id="KW-0010">Activator</keyword>
<comment type="domain">
    <text evidence="5">The QLQ domain and WRC domain may be involved in protein-protein interaction and DNA-binding, respectively.</text>
</comment>
<dbReference type="GO" id="GO:0006351">
    <property type="term" value="P:DNA-templated transcription"/>
    <property type="evidence" value="ECO:0007669"/>
    <property type="project" value="UniProtKB-UniRule"/>
</dbReference>
<feature type="compositionally biased region" description="Polar residues" evidence="6">
    <location>
        <begin position="320"/>
        <end position="334"/>
    </location>
</feature>
<dbReference type="Proteomes" id="UP001222027">
    <property type="component" value="Unassembled WGS sequence"/>
</dbReference>
<comment type="subcellular location">
    <subcellularLocation>
        <location evidence="1 4 5">Nucleus</location>
    </subcellularLocation>
</comment>
<dbReference type="EMBL" id="JAQQAF010000008">
    <property type="protein sequence ID" value="KAJ8467020.1"/>
    <property type="molecule type" value="Genomic_DNA"/>
</dbReference>
<feature type="region of interest" description="Disordered" evidence="6">
    <location>
        <begin position="243"/>
        <end position="266"/>
    </location>
</feature>
<evidence type="ECO:0000259" key="7">
    <source>
        <dbReference type="PROSITE" id="PS51666"/>
    </source>
</evidence>